<keyword evidence="3" id="KW-1185">Reference proteome</keyword>
<sequence length="143" mass="15922">MTITGDLSIDDLCAVLDVDGQTNVFMVDAPPSNLAPDHDASPTAHVRGINEPQCRLTRAAMHDYLTRRLPPRRVHRLEVHMDGCAKCIRVFIDIREASWTRRSPANSSTLTITRAGPTEDLVGTALATTYEHYENQSEAAWQH</sequence>
<evidence type="ECO:0000259" key="1">
    <source>
        <dbReference type="Pfam" id="PF13490"/>
    </source>
</evidence>
<evidence type="ECO:0000313" key="3">
    <source>
        <dbReference type="Proteomes" id="UP001500843"/>
    </source>
</evidence>
<gene>
    <name evidence="2" type="ORF">GCM10023198_46930</name>
</gene>
<dbReference type="Proteomes" id="UP001500843">
    <property type="component" value="Unassembled WGS sequence"/>
</dbReference>
<accession>A0ABP8XZL0</accession>
<feature type="domain" description="Putative zinc-finger" evidence="1">
    <location>
        <begin position="54"/>
        <end position="87"/>
    </location>
</feature>
<reference evidence="3" key="1">
    <citation type="journal article" date="2019" name="Int. J. Syst. Evol. Microbiol.">
        <title>The Global Catalogue of Microorganisms (GCM) 10K type strain sequencing project: providing services to taxonomists for standard genome sequencing and annotation.</title>
        <authorList>
            <consortium name="The Broad Institute Genomics Platform"/>
            <consortium name="The Broad Institute Genome Sequencing Center for Infectious Disease"/>
            <person name="Wu L."/>
            <person name="Ma J."/>
        </authorList>
    </citation>
    <scope>NUCLEOTIDE SEQUENCE [LARGE SCALE GENOMIC DNA]</scope>
    <source>
        <strain evidence="3">JCM 17975</strain>
    </source>
</reference>
<comment type="caution">
    <text evidence="2">The sequence shown here is derived from an EMBL/GenBank/DDBJ whole genome shotgun (WGS) entry which is preliminary data.</text>
</comment>
<dbReference type="InterPro" id="IPR027383">
    <property type="entry name" value="Znf_put"/>
</dbReference>
<organism evidence="2 3">
    <name type="scientific">Promicromonospora umidemergens</name>
    <dbReference type="NCBI Taxonomy" id="629679"/>
    <lineage>
        <taxon>Bacteria</taxon>
        <taxon>Bacillati</taxon>
        <taxon>Actinomycetota</taxon>
        <taxon>Actinomycetes</taxon>
        <taxon>Micrococcales</taxon>
        <taxon>Promicromonosporaceae</taxon>
        <taxon>Promicromonospora</taxon>
    </lineage>
</organism>
<dbReference type="Pfam" id="PF13490">
    <property type="entry name" value="zf-HC2"/>
    <property type="match status" value="1"/>
</dbReference>
<name>A0ABP8XZL0_9MICO</name>
<dbReference type="EMBL" id="BAABHM010000026">
    <property type="protein sequence ID" value="GAA4717956.1"/>
    <property type="molecule type" value="Genomic_DNA"/>
</dbReference>
<proteinExistence type="predicted"/>
<evidence type="ECO:0000313" key="2">
    <source>
        <dbReference type="EMBL" id="GAA4717956.1"/>
    </source>
</evidence>
<dbReference type="RefSeq" id="WP_253871670.1">
    <property type="nucleotide sequence ID" value="NZ_BAABHM010000026.1"/>
</dbReference>
<protein>
    <recommendedName>
        <fullName evidence="1">Putative zinc-finger domain-containing protein</fullName>
    </recommendedName>
</protein>